<dbReference type="PANTHER" id="PTHR24264:SF54">
    <property type="entry name" value="PEPTIDASE S1 DOMAIN-CONTAINING PROTEIN"/>
    <property type="match status" value="1"/>
</dbReference>
<accession>A0A7R8WR74</accession>
<keyword evidence="2" id="KW-0378">Hydrolase</keyword>
<feature type="non-terminal residue" evidence="4">
    <location>
        <position position="87"/>
    </location>
</feature>
<dbReference type="InterPro" id="IPR033116">
    <property type="entry name" value="TRYPSIN_SER"/>
</dbReference>
<gene>
    <name evidence="4" type="ORF">CTOB1V02_LOCUS13179</name>
</gene>
<name>A0A7R8WR74_9CRUS</name>
<dbReference type="InterPro" id="IPR043504">
    <property type="entry name" value="Peptidase_S1_PA_chymotrypsin"/>
</dbReference>
<dbReference type="Gene3D" id="2.40.10.10">
    <property type="entry name" value="Trypsin-like serine proteases"/>
    <property type="match status" value="1"/>
</dbReference>
<reference evidence="4" key="1">
    <citation type="submission" date="2020-11" db="EMBL/GenBank/DDBJ databases">
        <authorList>
            <person name="Tran Van P."/>
        </authorList>
    </citation>
    <scope>NUCLEOTIDE SEQUENCE</scope>
</reference>
<keyword evidence="1" id="KW-0645">Protease</keyword>
<dbReference type="InterPro" id="IPR001254">
    <property type="entry name" value="Trypsin_dom"/>
</dbReference>
<proteinExistence type="predicted"/>
<keyword evidence="3" id="KW-0720">Serine protease</keyword>
<evidence type="ECO:0000256" key="3">
    <source>
        <dbReference type="ARBA" id="ARBA00022825"/>
    </source>
</evidence>
<dbReference type="PROSITE" id="PS00135">
    <property type="entry name" value="TRYPSIN_SER"/>
    <property type="match status" value="1"/>
</dbReference>
<dbReference type="InterPro" id="IPR009003">
    <property type="entry name" value="Peptidase_S1_PA"/>
</dbReference>
<protein>
    <submittedName>
        <fullName evidence="4">Uncharacterized protein</fullName>
    </submittedName>
</protein>
<dbReference type="PANTHER" id="PTHR24264">
    <property type="entry name" value="TRYPSIN-RELATED"/>
    <property type="match status" value="1"/>
</dbReference>
<evidence type="ECO:0000256" key="2">
    <source>
        <dbReference type="ARBA" id="ARBA00022801"/>
    </source>
</evidence>
<dbReference type="AlphaFoldDB" id="A0A7R8WR74"/>
<dbReference type="InterPro" id="IPR050127">
    <property type="entry name" value="Serine_Proteases_S1"/>
</dbReference>
<dbReference type="GO" id="GO:0005615">
    <property type="term" value="C:extracellular space"/>
    <property type="evidence" value="ECO:0007669"/>
    <property type="project" value="TreeGrafter"/>
</dbReference>
<evidence type="ECO:0000313" key="4">
    <source>
        <dbReference type="EMBL" id="CAD7235364.1"/>
    </source>
</evidence>
<dbReference type="GO" id="GO:0006508">
    <property type="term" value="P:proteolysis"/>
    <property type="evidence" value="ECO:0007669"/>
    <property type="project" value="UniProtKB-KW"/>
</dbReference>
<dbReference type="EMBL" id="OB672372">
    <property type="protein sequence ID" value="CAD7235364.1"/>
    <property type="molecule type" value="Genomic_DNA"/>
</dbReference>
<dbReference type="PROSITE" id="PS50240">
    <property type="entry name" value="TRYPSIN_DOM"/>
    <property type="match status" value="1"/>
</dbReference>
<sequence>VTVDFIPDEKCRQMYWKETILEQHLCAAAKGKDACQGDSGGPLLLAADPSIVVGITSYGYGCAEERFPGIYAEVRHYMEWIKSNMRE</sequence>
<evidence type="ECO:0000256" key="1">
    <source>
        <dbReference type="ARBA" id="ARBA00022670"/>
    </source>
</evidence>
<dbReference type="GO" id="GO:0004252">
    <property type="term" value="F:serine-type endopeptidase activity"/>
    <property type="evidence" value="ECO:0007669"/>
    <property type="project" value="InterPro"/>
</dbReference>
<dbReference type="SUPFAM" id="SSF50494">
    <property type="entry name" value="Trypsin-like serine proteases"/>
    <property type="match status" value="1"/>
</dbReference>
<dbReference type="OrthoDB" id="6329218at2759"/>
<organism evidence="4">
    <name type="scientific">Cyprideis torosa</name>
    <dbReference type="NCBI Taxonomy" id="163714"/>
    <lineage>
        <taxon>Eukaryota</taxon>
        <taxon>Metazoa</taxon>
        <taxon>Ecdysozoa</taxon>
        <taxon>Arthropoda</taxon>
        <taxon>Crustacea</taxon>
        <taxon>Oligostraca</taxon>
        <taxon>Ostracoda</taxon>
        <taxon>Podocopa</taxon>
        <taxon>Podocopida</taxon>
        <taxon>Cytherocopina</taxon>
        <taxon>Cytheroidea</taxon>
        <taxon>Cytherideidae</taxon>
        <taxon>Cyprideis</taxon>
    </lineage>
</organism>
<dbReference type="Pfam" id="PF00089">
    <property type="entry name" value="Trypsin"/>
    <property type="match status" value="1"/>
</dbReference>